<accession>A0A2W4T0V3</accession>
<keyword evidence="5" id="KW-0067">ATP-binding</keyword>
<dbReference type="Proteomes" id="UP000249396">
    <property type="component" value="Unassembled WGS sequence"/>
</dbReference>
<dbReference type="EMBL" id="QJPH01000360">
    <property type="protein sequence ID" value="PZN76357.1"/>
    <property type="molecule type" value="Genomic_DNA"/>
</dbReference>
<dbReference type="GO" id="GO:0016887">
    <property type="term" value="F:ATP hydrolysis activity"/>
    <property type="evidence" value="ECO:0007669"/>
    <property type="project" value="InterPro"/>
</dbReference>
<keyword evidence="2" id="KW-0813">Transport</keyword>
<evidence type="ECO:0000259" key="10">
    <source>
        <dbReference type="PROSITE" id="PS50929"/>
    </source>
</evidence>
<evidence type="ECO:0000313" key="11">
    <source>
        <dbReference type="EMBL" id="PZN76357.1"/>
    </source>
</evidence>
<comment type="caution">
    <text evidence="11">The sequence shown here is derived from an EMBL/GenBank/DDBJ whole genome shotgun (WGS) entry which is preliminary data.</text>
</comment>
<name>A0A2W4T0V3_9GAMM</name>
<dbReference type="Pfam" id="PF00005">
    <property type="entry name" value="ABC_tran"/>
    <property type="match status" value="1"/>
</dbReference>
<dbReference type="InterPro" id="IPR036640">
    <property type="entry name" value="ABC1_TM_sf"/>
</dbReference>
<dbReference type="PANTHER" id="PTHR24221:SF601">
    <property type="entry name" value="ABC TRANSPORTER"/>
    <property type="match status" value="1"/>
</dbReference>
<dbReference type="AlphaFoldDB" id="A0A2W4T0V3"/>
<evidence type="ECO:0000256" key="4">
    <source>
        <dbReference type="ARBA" id="ARBA00022741"/>
    </source>
</evidence>
<dbReference type="GO" id="GO:0005886">
    <property type="term" value="C:plasma membrane"/>
    <property type="evidence" value="ECO:0007669"/>
    <property type="project" value="UniProtKB-SubCell"/>
</dbReference>
<dbReference type="SUPFAM" id="SSF90123">
    <property type="entry name" value="ABC transporter transmembrane region"/>
    <property type="match status" value="1"/>
</dbReference>
<dbReference type="PROSITE" id="PS50929">
    <property type="entry name" value="ABC_TM1F"/>
    <property type="match status" value="1"/>
</dbReference>
<keyword evidence="6 8" id="KW-1133">Transmembrane helix</keyword>
<feature type="domain" description="ABC transmembrane type-1" evidence="10">
    <location>
        <begin position="123"/>
        <end position="410"/>
    </location>
</feature>
<dbReference type="GO" id="GO:0140359">
    <property type="term" value="F:ABC-type transporter activity"/>
    <property type="evidence" value="ECO:0007669"/>
    <property type="project" value="InterPro"/>
</dbReference>
<keyword evidence="4" id="KW-0547">Nucleotide-binding</keyword>
<dbReference type="Gene3D" id="3.40.50.300">
    <property type="entry name" value="P-loop containing nucleotide triphosphate hydrolases"/>
    <property type="match status" value="1"/>
</dbReference>
<reference evidence="11 12" key="1">
    <citation type="journal article" date="2018" name="Aquat. Microb. Ecol.">
        <title>Gammaproteobacterial methanotrophs dominate.</title>
        <authorList>
            <person name="Rissanen A.J."/>
            <person name="Saarenheimo J."/>
            <person name="Tiirola M."/>
            <person name="Peura S."/>
            <person name="Aalto S.L."/>
            <person name="Karvinen A."/>
            <person name="Nykanen H."/>
        </authorList>
    </citation>
    <scope>NUCLEOTIDE SEQUENCE [LARGE SCALE GENOMIC DNA]</scope>
    <source>
        <strain evidence="11">AMbin10</strain>
    </source>
</reference>
<feature type="transmembrane region" description="Helical" evidence="8">
    <location>
        <begin position="348"/>
        <end position="368"/>
    </location>
</feature>
<keyword evidence="3 8" id="KW-0812">Transmembrane</keyword>
<proteinExistence type="predicted"/>
<dbReference type="SUPFAM" id="SSF52540">
    <property type="entry name" value="P-loop containing nucleoside triphosphate hydrolases"/>
    <property type="match status" value="1"/>
</dbReference>
<feature type="domain" description="ABC transporter" evidence="9">
    <location>
        <begin position="444"/>
        <end position="678"/>
    </location>
</feature>
<evidence type="ECO:0000256" key="2">
    <source>
        <dbReference type="ARBA" id="ARBA00022448"/>
    </source>
</evidence>
<sequence>MIMPKRGKFRSGLLHLSSGVLAGTVLGPPAALLVAVNFLSVPSTGKGVLTNLFGPNDNPFSKPKTVFGVDESLFLTPQTVLEGELVDSAPELNPQPDAILLRFLRALETPRQKSLRRKACTYSAVSSTLNFISPMSIGLILVTVIFGGLPLLAHLGIRNVYTQIGVLSGMLLGSAATEATLRYRGITAWQDYATAIEHSLRVDAYNHVQHLDVAELEKHSSGELVNLIHYDPTKIRLFLESVPHQTIDRLVTLSLGGLFLLAFEPVALVPLLVSLLMPFLLFRHFGKKLTAQSQSVGVSENDVSKQVLNSLAGMVTIKSLATESYEESRLAAFSNTLRERKIKSFSSFALNIEANQFVFYVGSLLPVIASGVMVLMGTVSLTAFMLLSFILPKLIQVTMALGRDYNLYRDAEAAACQIHGLLSQQPVILAGEYELSPKEQRGQIEFANVSFGYADDALVLRNINLQIGSGKTIAFVGSTGSGKTTLIKLLLRFYDAQVGSVRLGGVDLREADTRSLRNAIGIVSQDVYLFPGTVYDNIRYGNPGSTEEDVFRAARSAEATEFIERLPDGFHTLVGERGQKLSGGQRQRIAIARAILKDPPILVLDEATSAVDNETEAAIQRSIIRLAHNRITIMIAHRLSTVRHADCIHVMKHGEIIESGTHEELVQLKGYYHSLWRLQTGEILFSDNGLES</sequence>
<dbReference type="PROSITE" id="PS50893">
    <property type="entry name" value="ABC_TRANSPORTER_2"/>
    <property type="match status" value="1"/>
</dbReference>
<dbReference type="GO" id="GO:0005524">
    <property type="term" value="F:ATP binding"/>
    <property type="evidence" value="ECO:0007669"/>
    <property type="project" value="UniProtKB-KW"/>
</dbReference>
<evidence type="ECO:0000256" key="5">
    <source>
        <dbReference type="ARBA" id="ARBA00022840"/>
    </source>
</evidence>
<dbReference type="FunFam" id="3.40.50.300:FF:000287">
    <property type="entry name" value="Multidrug ABC transporter ATP-binding protein"/>
    <property type="match status" value="1"/>
</dbReference>
<dbReference type="InterPro" id="IPR003593">
    <property type="entry name" value="AAA+_ATPase"/>
</dbReference>
<dbReference type="InterPro" id="IPR039421">
    <property type="entry name" value="Type_1_exporter"/>
</dbReference>
<dbReference type="Gene3D" id="1.20.1560.10">
    <property type="entry name" value="ABC transporter type 1, transmembrane domain"/>
    <property type="match status" value="1"/>
</dbReference>
<protein>
    <submittedName>
        <fullName evidence="11">ABC transporter</fullName>
    </submittedName>
</protein>
<feature type="transmembrane region" description="Helical" evidence="8">
    <location>
        <begin position="12"/>
        <end position="39"/>
    </location>
</feature>
<dbReference type="Pfam" id="PF19549">
    <property type="entry name" value="DUF6072"/>
    <property type="match status" value="1"/>
</dbReference>
<evidence type="ECO:0000256" key="3">
    <source>
        <dbReference type="ARBA" id="ARBA00022692"/>
    </source>
</evidence>
<evidence type="ECO:0000256" key="7">
    <source>
        <dbReference type="ARBA" id="ARBA00023136"/>
    </source>
</evidence>
<feature type="transmembrane region" description="Helical" evidence="8">
    <location>
        <begin position="160"/>
        <end position="177"/>
    </location>
</feature>
<dbReference type="PANTHER" id="PTHR24221">
    <property type="entry name" value="ATP-BINDING CASSETTE SUB-FAMILY B"/>
    <property type="match status" value="1"/>
</dbReference>
<keyword evidence="7 8" id="KW-0472">Membrane</keyword>
<evidence type="ECO:0000259" key="9">
    <source>
        <dbReference type="PROSITE" id="PS50893"/>
    </source>
</evidence>
<evidence type="ECO:0000256" key="8">
    <source>
        <dbReference type="SAM" id="Phobius"/>
    </source>
</evidence>
<evidence type="ECO:0000313" key="12">
    <source>
        <dbReference type="Proteomes" id="UP000249396"/>
    </source>
</evidence>
<dbReference type="PROSITE" id="PS00211">
    <property type="entry name" value="ABC_TRANSPORTER_1"/>
    <property type="match status" value="1"/>
</dbReference>
<dbReference type="SMART" id="SM00382">
    <property type="entry name" value="AAA"/>
    <property type="match status" value="1"/>
</dbReference>
<dbReference type="InterPro" id="IPR011527">
    <property type="entry name" value="ABC1_TM_dom"/>
</dbReference>
<feature type="transmembrane region" description="Helical" evidence="8">
    <location>
        <begin position="131"/>
        <end position="153"/>
    </location>
</feature>
<dbReference type="InterPro" id="IPR045718">
    <property type="entry name" value="DUF6072"/>
</dbReference>
<evidence type="ECO:0000256" key="1">
    <source>
        <dbReference type="ARBA" id="ARBA00004651"/>
    </source>
</evidence>
<comment type="subcellular location">
    <subcellularLocation>
        <location evidence="1">Cell membrane</location>
        <topology evidence="1">Multi-pass membrane protein</topology>
    </subcellularLocation>
</comment>
<organism evidence="11 12">
    <name type="scientific">Candidatus Methylumidiphilus alinenensis</name>
    <dbReference type="NCBI Taxonomy" id="2202197"/>
    <lineage>
        <taxon>Bacteria</taxon>
        <taxon>Pseudomonadati</taxon>
        <taxon>Pseudomonadota</taxon>
        <taxon>Gammaproteobacteria</taxon>
        <taxon>Methylococcales</taxon>
        <taxon>Candidatus Methylumidiphilus</taxon>
    </lineage>
</organism>
<feature type="transmembrane region" description="Helical" evidence="8">
    <location>
        <begin position="258"/>
        <end position="282"/>
    </location>
</feature>
<dbReference type="GO" id="GO:0034040">
    <property type="term" value="F:ATPase-coupled lipid transmembrane transporter activity"/>
    <property type="evidence" value="ECO:0007669"/>
    <property type="project" value="TreeGrafter"/>
</dbReference>
<dbReference type="InterPro" id="IPR017871">
    <property type="entry name" value="ABC_transporter-like_CS"/>
</dbReference>
<dbReference type="InterPro" id="IPR003439">
    <property type="entry name" value="ABC_transporter-like_ATP-bd"/>
</dbReference>
<gene>
    <name evidence="11" type="ORF">DM484_16755</name>
</gene>
<dbReference type="Pfam" id="PF00664">
    <property type="entry name" value="ABC_membrane"/>
    <property type="match status" value="1"/>
</dbReference>
<dbReference type="InterPro" id="IPR027417">
    <property type="entry name" value="P-loop_NTPase"/>
</dbReference>
<evidence type="ECO:0000256" key="6">
    <source>
        <dbReference type="ARBA" id="ARBA00022989"/>
    </source>
</evidence>